<feature type="transmembrane region" description="Helical" evidence="1">
    <location>
        <begin position="121"/>
        <end position="139"/>
    </location>
</feature>
<organism evidence="2 3">
    <name type="scientific">Alteromonas alba</name>
    <dbReference type="NCBI Taxonomy" id="2079529"/>
    <lineage>
        <taxon>Bacteria</taxon>
        <taxon>Pseudomonadati</taxon>
        <taxon>Pseudomonadota</taxon>
        <taxon>Gammaproteobacteria</taxon>
        <taxon>Alteromonadales</taxon>
        <taxon>Alteromonadaceae</taxon>
        <taxon>Alteromonas/Salinimonas group</taxon>
        <taxon>Alteromonas</taxon>
    </lineage>
</organism>
<dbReference type="EMBL" id="PVNP01000167">
    <property type="protein sequence ID" value="PRO72731.1"/>
    <property type="molecule type" value="Genomic_DNA"/>
</dbReference>
<reference evidence="3" key="1">
    <citation type="journal article" date="2020" name="Int. J. Syst. Evol. Microbiol.">
        <title>Alteromonas alba sp. nov., a marine bacterium isolated from the seawater of the West Pacific Ocean.</title>
        <authorList>
            <person name="Sun C."/>
            <person name="Wu Y.-H."/>
            <person name="Xamxidin M."/>
            <person name="Cheng H."/>
            <person name="Xu X.-W."/>
        </authorList>
    </citation>
    <scope>NUCLEOTIDE SEQUENCE [LARGE SCALE GENOMIC DNA]</scope>
    <source>
        <strain evidence="3">190</strain>
    </source>
</reference>
<evidence type="ECO:0000256" key="1">
    <source>
        <dbReference type="SAM" id="Phobius"/>
    </source>
</evidence>
<keyword evidence="1" id="KW-0812">Transmembrane</keyword>
<dbReference type="RefSeq" id="WP_146129586.1">
    <property type="nucleotide sequence ID" value="NZ_PVNP01000167.1"/>
</dbReference>
<accession>A0A2S9V8D7</accession>
<gene>
    <name evidence="2" type="ORF">C6Y40_15190</name>
</gene>
<dbReference type="Proteomes" id="UP000238949">
    <property type="component" value="Unassembled WGS sequence"/>
</dbReference>
<feature type="transmembrane region" description="Helical" evidence="1">
    <location>
        <begin position="53"/>
        <end position="71"/>
    </location>
</feature>
<proteinExistence type="predicted"/>
<name>A0A2S9V8D7_9ALTE</name>
<dbReference type="AlphaFoldDB" id="A0A2S9V8D7"/>
<comment type="caution">
    <text evidence="2">The sequence shown here is derived from an EMBL/GenBank/DDBJ whole genome shotgun (WGS) entry which is preliminary data.</text>
</comment>
<sequence>MEANNQTEHDFVKPGTLSPPGPIGRLVRLGLGVICIDLVIQIVDDVPGMIQRWWPINLVSICTVILGFYLLKPVIDIGISKKAKRWPQFFVGFISLAASLYDAVNQQPFFGAGLTASTMLWMTYVYGHLGVSFLLSAAIKTPGCEMRAIPHLWSKLTGSSTLEHYCPGPLSPIDTWERKLFHK</sequence>
<dbReference type="OrthoDB" id="7627823at2"/>
<evidence type="ECO:0000313" key="2">
    <source>
        <dbReference type="EMBL" id="PRO72731.1"/>
    </source>
</evidence>
<keyword evidence="3" id="KW-1185">Reference proteome</keyword>
<feature type="transmembrane region" description="Helical" evidence="1">
    <location>
        <begin position="83"/>
        <end position="101"/>
    </location>
</feature>
<keyword evidence="1" id="KW-1133">Transmembrane helix</keyword>
<keyword evidence="1" id="KW-0472">Membrane</keyword>
<evidence type="ECO:0000313" key="3">
    <source>
        <dbReference type="Proteomes" id="UP000238949"/>
    </source>
</evidence>
<protein>
    <submittedName>
        <fullName evidence="2">Uncharacterized protein</fullName>
    </submittedName>
</protein>